<evidence type="ECO:0000313" key="8">
    <source>
        <dbReference type="EMBL" id="TGY16326.1"/>
    </source>
</evidence>
<evidence type="ECO:0000256" key="7">
    <source>
        <dbReference type="SAM" id="Phobius"/>
    </source>
</evidence>
<protein>
    <submittedName>
        <fullName evidence="8">GlsB/YeaQ/YmgE family stress response membrane protein</fullName>
    </submittedName>
</protein>
<dbReference type="GO" id="GO:0005886">
    <property type="term" value="C:plasma membrane"/>
    <property type="evidence" value="ECO:0007669"/>
    <property type="project" value="UniProtKB-SubCell"/>
</dbReference>
<dbReference type="Pfam" id="PF04226">
    <property type="entry name" value="Transgly_assoc"/>
    <property type="match status" value="1"/>
</dbReference>
<proteinExistence type="inferred from homology"/>
<evidence type="ECO:0000313" key="9">
    <source>
        <dbReference type="Proteomes" id="UP000309117"/>
    </source>
</evidence>
<dbReference type="AlphaFoldDB" id="A0A4S2BMR8"/>
<dbReference type="EMBL" id="SRYV01000005">
    <property type="protein sequence ID" value="TGY16326.1"/>
    <property type="molecule type" value="Genomic_DNA"/>
</dbReference>
<reference evidence="8 9" key="1">
    <citation type="submission" date="2019-04" db="EMBL/GenBank/DDBJ databases">
        <title>Microbes associate with the intestines of laboratory mice.</title>
        <authorList>
            <person name="Navarre W."/>
            <person name="Wong E."/>
            <person name="Huang K."/>
            <person name="Tropini C."/>
            <person name="Ng K."/>
            <person name="Yu B."/>
        </authorList>
    </citation>
    <scope>NUCLEOTIDE SEQUENCE [LARGE SCALE GENOMIC DNA]</scope>
    <source>
        <strain evidence="8 9">NM61_E11</strain>
    </source>
</reference>
<evidence type="ECO:0000256" key="5">
    <source>
        <dbReference type="ARBA" id="ARBA00022989"/>
    </source>
</evidence>
<evidence type="ECO:0000256" key="3">
    <source>
        <dbReference type="ARBA" id="ARBA00022475"/>
    </source>
</evidence>
<evidence type="ECO:0000256" key="1">
    <source>
        <dbReference type="ARBA" id="ARBA00004651"/>
    </source>
</evidence>
<comment type="subcellular location">
    <subcellularLocation>
        <location evidence="1">Cell membrane</location>
        <topology evidence="1">Multi-pass membrane protein</topology>
    </subcellularLocation>
</comment>
<keyword evidence="5 7" id="KW-1133">Transmembrane helix</keyword>
<keyword evidence="6 7" id="KW-0472">Membrane</keyword>
<evidence type="ECO:0000256" key="4">
    <source>
        <dbReference type="ARBA" id="ARBA00022692"/>
    </source>
</evidence>
<keyword evidence="4 7" id="KW-0812">Transmembrane</keyword>
<comment type="similarity">
    <text evidence="2">Belongs to the UPF0410 family.</text>
</comment>
<feature type="transmembrane region" description="Helical" evidence="7">
    <location>
        <begin position="57"/>
        <end position="78"/>
    </location>
</feature>
<gene>
    <name evidence="8" type="ORF">E5351_03930</name>
</gene>
<dbReference type="InterPro" id="IPR007341">
    <property type="entry name" value="Transgly_assoc"/>
</dbReference>
<keyword evidence="3" id="KW-1003">Cell membrane</keyword>
<organism evidence="8 9">
    <name type="scientific">Lactobacillus intestinalis</name>
    <dbReference type="NCBI Taxonomy" id="151781"/>
    <lineage>
        <taxon>Bacteria</taxon>
        <taxon>Bacillati</taxon>
        <taxon>Bacillota</taxon>
        <taxon>Bacilli</taxon>
        <taxon>Lactobacillales</taxon>
        <taxon>Lactobacillaceae</taxon>
        <taxon>Lactobacillus</taxon>
    </lineage>
</organism>
<feature type="transmembrane region" description="Helical" evidence="7">
    <location>
        <begin position="29"/>
        <end position="51"/>
    </location>
</feature>
<comment type="caution">
    <text evidence="8">The sequence shown here is derived from an EMBL/GenBank/DDBJ whole genome shotgun (WGS) entry which is preliminary data.</text>
</comment>
<feature type="transmembrane region" description="Helical" evidence="7">
    <location>
        <begin position="6"/>
        <end position="24"/>
    </location>
</feature>
<evidence type="ECO:0000256" key="2">
    <source>
        <dbReference type="ARBA" id="ARBA00011006"/>
    </source>
</evidence>
<accession>A0A4S2BMR8</accession>
<dbReference type="Proteomes" id="UP000309117">
    <property type="component" value="Unassembled WGS sequence"/>
</dbReference>
<evidence type="ECO:0000256" key="6">
    <source>
        <dbReference type="ARBA" id="ARBA00023136"/>
    </source>
</evidence>
<sequence>MLMLQWTWILIIGICIGLFAGVIASQSNLYIVISTLIGIIGALLGEALLKFLDPNFAGQLVVSGTIGSIILVLIVSLIKKTCNIRREH</sequence>
<dbReference type="RefSeq" id="WP_004039805.1">
    <property type="nucleotide sequence ID" value="NZ_AQFR02000003.1"/>
</dbReference>
<name>A0A4S2BMR8_9LACO</name>